<keyword evidence="2" id="KW-1185">Reference proteome</keyword>
<reference evidence="1" key="1">
    <citation type="journal article" date="2020" name="Fungal Divers.">
        <title>Resolving the Mortierellaceae phylogeny through synthesis of multi-gene phylogenetics and phylogenomics.</title>
        <authorList>
            <person name="Vandepol N."/>
            <person name="Liber J."/>
            <person name="Desiro A."/>
            <person name="Na H."/>
            <person name="Kennedy M."/>
            <person name="Barry K."/>
            <person name="Grigoriev I.V."/>
            <person name="Miller A.N."/>
            <person name="O'Donnell K."/>
            <person name="Stajich J.E."/>
            <person name="Bonito G."/>
        </authorList>
    </citation>
    <scope>NUCLEOTIDE SEQUENCE</scope>
    <source>
        <strain evidence="1">MES-2147</strain>
    </source>
</reference>
<dbReference type="EMBL" id="JAAAHW010000154">
    <property type="protein sequence ID" value="KAG0005932.1"/>
    <property type="molecule type" value="Genomic_DNA"/>
</dbReference>
<comment type="caution">
    <text evidence="1">The sequence shown here is derived from an EMBL/GenBank/DDBJ whole genome shotgun (WGS) entry which is preliminary data.</text>
</comment>
<evidence type="ECO:0000313" key="1">
    <source>
        <dbReference type="EMBL" id="KAG0005932.1"/>
    </source>
</evidence>
<protein>
    <submittedName>
        <fullName evidence="1">Uncharacterized protein</fullName>
    </submittedName>
</protein>
<evidence type="ECO:0000313" key="2">
    <source>
        <dbReference type="Proteomes" id="UP000749646"/>
    </source>
</evidence>
<accession>A0A9P6ML20</accession>
<dbReference type="AlphaFoldDB" id="A0A9P6ML20"/>
<proteinExistence type="predicted"/>
<organism evidence="1 2">
    <name type="scientific">Modicella reniformis</name>
    <dbReference type="NCBI Taxonomy" id="1440133"/>
    <lineage>
        <taxon>Eukaryota</taxon>
        <taxon>Fungi</taxon>
        <taxon>Fungi incertae sedis</taxon>
        <taxon>Mucoromycota</taxon>
        <taxon>Mortierellomycotina</taxon>
        <taxon>Mortierellomycetes</taxon>
        <taxon>Mortierellales</taxon>
        <taxon>Mortierellaceae</taxon>
        <taxon>Modicella</taxon>
    </lineage>
</organism>
<name>A0A9P6ML20_9FUNG</name>
<gene>
    <name evidence="1" type="ORF">BGZ65_009778</name>
</gene>
<sequence length="223" mass="25687">MNLFTLEILAEEYKRRDEELNLANSLIENAVEAFRTSQEEILGDDFDPEQDLKFNHMLGEDPENDIVERGRKPENFGMHDLQLPSSDAGDPSVTTELLSYGTIEEPEFVRYSSALEPSHARECLRPIREQQREQWKTELAATQVALIVEWSQVAVYVKPGDAKATLCEVFARGGTLKSLCSAAWMRCAVPMPSDRQRHRVYEALYCWVRLTWFYRASRSPRLL</sequence>
<dbReference type="Proteomes" id="UP000749646">
    <property type="component" value="Unassembled WGS sequence"/>
</dbReference>